<keyword evidence="2 3" id="KW-0690">Ribosome biogenesis</keyword>
<evidence type="ECO:0000259" key="5">
    <source>
        <dbReference type="Pfam" id="PF17384"/>
    </source>
</evidence>
<comment type="subcellular location">
    <subcellularLocation>
        <location evidence="3">Cytoplasm</location>
    </subcellularLocation>
</comment>
<dbReference type="Pfam" id="PF17384">
    <property type="entry name" value="DUF150_C"/>
    <property type="match status" value="1"/>
</dbReference>
<feature type="domain" description="Ribosome maturation factor RimP C-terminal" evidence="5">
    <location>
        <begin position="97"/>
        <end position="164"/>
    </location>
</feature>
<dbReference type="InterPro" id="IPR036847">
    <property type="entry name" value="RimP_C_sf"/>
</dbReference>
<dbReference type="InterPro" id="IPR028998">
    <property type="entry name" value="RimP_C"/>
</dbReference>
<dbReference type="PANTHER" id="PTHR33867:SF1">
    <property type="entry name" value="RIBOSOME MATURATION FACTOR RIMP"/>
    <property type="match status" value="1"/>
</dbReference>
<dbReference type="EMBL" id="LDTB01000018">
    <property type="protein sequence ID" value="KTT73596.1"/>
    <property type="molecule type" value="Genomic_DNA"/>
</dbReference>
<keyword evidence="7" id="KW-1185">Reference proteome</keyword>
<dbReference type="InterPro" id="IPR003728">
    <property type="entry name" value="Ribosome_maturation_RimP"/>
</dbReference>
<dbReference type="HAMAP" id="MF_01077">
    <property type="entry name" value="RimP"/>
    <property type="match status" value="1"/>
</dbReference>
<dbReference type="InterPro" id="IPR035956">
    <property type="entry name" value="RimP_N_sf"/>
</dbReference>
<evidence type="ECO:0000256" key="2">
    <source>
        <dbReference type="ARBA" id="ARBA00022517"/>
    </source>
</evidence>
<dbReference type="AlphaFoldDB" id="A0A147I4W7"/>
<evidence type="ECO:0000313" key="7">
    <source>
        <dbReference type="Proteomes" id="UP000074310"/>
    </source>
</evidence>
<dbReference type="Proteomes" id="UP000074310">
    <property type="component" value="Unassembled WGS sequence"/>
</dbReference>
<dbReference type="GO" id="GO:0000028">
    <property type="term" value="P:ribosomal small subunit assembly"/>
    <property type="evidence" value="ECO:0007669"/>
    <property type="project" value="TreeGrafter"/>
</dbReference>
<dbReference type="InterPro" id="IPR028989">
    <property type="entry name" value="RimP_N"/>
</dbReference>
<dbReference type="SUPFAM" id="SSF74942">
    <property type="entry name" value="YhbC-like, C-terminal domain"/>
    <property type="match status" value="1"/>
</dbReference>
<dbReference type="NCBIfam" id="NF011229">
    <property type="entry name" value="PRK14636.1"/>
    <property type="match status" value="1"/>
</dbReference>
<feature type="domain" description="Ribosome maturation factor RimP N-terminal" evidence="4">
    <location>
        <begin position="15"/>
        <end position="94"/>
    </location>
</feature>
<organism evidence="6 7">
    <name type="scientific">Sphingomonas endophytica</name>
    <dbReference type="NCBI Taxonomy" id="869719"/>
    <lineage>
        <taxon>Bacteria</taxon>
        <taxon>Pseudomonadati</taxon>
        <taxon>Pseudomonadota</taxon>
        <taxon>Alphaproteobacteria</taxon>
        <taxon>Sphingomonadales</taxon>
        <taxon>Sphingomonadaceae</taxon>
        <taxon>Sphingomonas</taxon>
    </lineage>
</organism>
<reference evidence="6 7" key="1">
    <citation type="journal article" date="2016" name="Front. Microbiol.">
        <title>Genomic Resource of Rice Seed Associated Bacteria.</title>
        <authorList>
            <person name="Midha S."/>
            <person name="Bansal K."/>
            <person name="Sharma S."/>
            <person name="Kumar N."/>
            <person name="Patil P.P."/>
            <person name="Chaudhry V."/>
            <person name="Patil P.B."/>
        </authorList>
    </citation>
    <scope>NUCLEOTIDE SEQUENCE [LARGE SCALE GENOMIC DNA]</scope>
    <source>
        <strain evidence="6 7">NS334</strain>
    </source>
</reference>
<dbReference type="PATRIC" id="fig|869719.3.peg.960"/>
<dbReference type="CDD" id="cd01734">
    <property type="entry name" value="YlxS_C"/>
    <property type="match status" value="1"/>
</dbReference>
<proteinExistence type="inferred from homology"/>
<comment type="function">
    <text evidence="3">Required for maturation of 30S ribosomal subunits.</text>
</comment>
<comment type="caution">
    <text evidence="6">The sequence shown here is derived from an EMBL/GenBank/DDBJ whole genome shotgun (WGS) entry which is preliminary data.</text>
</comment>
<evidence type="ECO:0000256" key="1">
    <source>
        <dbReference type="ARBA" id="ARBA00022490"/>
    </source>
</evidence>
<sequence length="195" mass="21682">MRKVHLNDITPLVRLIEPEAKALGFALVRVRLFGKGDERTLQIMAERPDTRQLNIDDCAELSRRISDKLDALEEAGQDPIEGAYRLEVSSPGIDRPLTRPQDFTDWAGHEARIVLTEAVDGQKQFKGDLEGIDADGNIAIRHPRTGVLEHVPFALIADAKLMLTDRLIDATVPLSMEGADEEIHDTSTDAEEETH</sequence>
<gene>
    <name evidence="3" type="primary">rimP</name>
    <name evidence="6" type="ORF">NS334_07110</name>
</gene>
<comment type="similarity">
    <text evidence="3">Belongs to the RimP family.</text>
</comment>
<dbReference type="Gene3D" id="3.30.300.70">
    <property type="entry name" value="RimP-like superfamily, N-terminal"/>
    <property type="match status" value="1"/>
</dbReference>
<keyword evidence="1 3" id="KW-0963">Cytoplasm</keyword>
<protein>
    <recommendedName>
        <fullName evidence="3">Ribosome maturation factor RimP</fullName>
    </recommendedName>
</protein>
<dbReference type="GO" id="GO:0006412">
    <property type="term" value="P:translation"/>
    <property type="evidence" value="ECO:0007669"/>
    <property type="project" value="TreeGrafter"/>
</dbReference>
<name>A0A147I4W7_9SPHN</name>
<dbReference type="GO" id="GO:0005829">
    <property type="term" value="C:cytosol"/>
    <property type="evidence" value="ECO:0007669"/>
    <property type="project" value="TreeGrafter"/>
</dbReference>
<dbReference type="PANTHER" id="PTHR33867">
    <property type="entry name" value="RIBOSOME MATURATION FACTOR RIMP"/>
    <property type="match status" value="1"/>
</dbReference>
<dbReference type="SUPFAM" id="SSF75420">
    <property type="entry name" value="YhbC-like, N-terminal domain"/>
    <property type="match status" value="1"/>
</dbReference>
<dbReference type="Pfam" id="PF02576">
    <property type="entry name" value="RimP_N"/>
    <property type="match status" value="1"/>
</dbReference>
<accession>A0A147I4W7</accession>
<evidence type="ECO:0000259" key="4">
    <source>
        <dbReference type="Pfam" id="PF02576"/>
    </source>
</evidence>
<evidence type="ECO:0000313" key="6">
    <source>
        <dbReference type="EMBL" id="KTT73596.1"/>
    </source>
</evidence>
<evidence type="ECO:0000256" key="3">
    <source>
        <dbReference type="HAMAP-Rule" id="MF_01077"/>
    </source>
</evidence>